<reference evidence="2 3" key="1">
    <citation type="submission" date="2018-07" db="EMBL/GenBank/DDBJ databases">
        <title>Venubactetium sediminum gen. nov., sp. nov., isolated from a marine solar saltern.</title>
        <authorList>
            <person name="Wang S."/>
        </authorList>
    </citation>
    <scope>NUCLEOTIDE SEQUENCE [LARGE SCALE GENOMIC DNA]</scope>
    <source>
        <strain evidence="2 3">WD2A32</strain>
    </source>
</reference>
<name>A0A369TE92_9PROT</name>
<evidence type="ECO:0000313" key="3">
    <source>
        <dbReference type="Proteomes" id="UP000253941"/>
    </source>
</evidence>
<evidence type="ECO:0000256" key="1">
    <source>
        <dbReference type="SAM" id="MobiDB-lite"/>
    </source>
</evidence>
<evidence type="ECO:0000313" key="2">
    <source>
        <dbReference type="EMBL" id="RDD62874.1"/>
    </source>
</evidence>
<dbReference type="RefSeq" id="WP_114581449.1">
    <property type="nucleotide sequence ID" value="NZ_QPMH01000004.1"/>
</dbReference>
<organism evidence="2 3">
    <name type="scientific">Ferruginivarius sediminum</name>
    <dbReference type="NCBI Taxonomy" id="2661937"/>
    <lineage>
        <taxon>Bacteria</taxon>
        <taxon>Pseudomonadati</taxon>
        <taxon>Pseudomonadota</taxon>
        <taxon>Alphaproteobacteria</taxon>
        <taxon>Rhodospirillales</taxon>
        <taxon>Rhodospirillaceae</taxon>
        <taxon>Ferruginivarius</taxon>
    </lineage>
</organism>
<dbReference type="AlphaFoldDB" id="A0A369TE92"/>
<feature type="region of interest" description="Disordered" evidence="1">
    <location>
        <begin position="126"/>
        <end position="214"/>
    </location>
</feature>
<dbReference type="EMBL" id="QPMH01000004">
    <property type="protein sequence ID" value="RDD62874.1"/>
    <property type="molecule type" value="Genomic_DNA"/>
</dbReference>
<feature type="region of interest" description="Disordered" evidence="1">
    <location>
        <begin position="1"/>
        <end position="48"/>
    </location>
</feature>
<dbReference type="Proteomes" id="UP000253941">
    <property type="component" value="Unassembled WGS sequence"/>
</dbReference>
<protein>
    <submittedName>
        <fullName evidence="2">DUF3306 domain-containing protein</fullName>
    </submittedName>
</protein>
<sequence>MSDDDSGDGFLSRWARRKREVEQESAERPANTDATAPARPEMSDAERQRIVDELPDVESLSEESDFAAFMREGVPDELRQRALHRLWRLNPVFANLDGLNDYDLDYTDAATVVKNLKSAWQVGRGYLSPEDESDTAAAPTGNREQSEGESDQQTAVEPLPERGAETGADALKTADAASGGDDAGAAEETLSPQATAENRPRPKTSGQAARRRWG</sequence>
<proteinExistence type="predicted"/>
<keyword evidence="3" id="KW-1185">Reference proteome</keyword>
<comment type="caution">
    <text evidence="2">The sequence shown here is derived from an EMBL/GenBank/DDBJ whole genome shotgun (WGS) entry which is preliminary data.</text>
</comment>
<gene>
    <name evidence="2" type="ORF">DRB17_06875</name>
</gene>
<dbReference type="Pfam" id="PF11748">
    <property type="entry name" value="DUF3306"/>
    <property type="match status" value="1"/>
</dbReference>
<accession>A0A369TE92</accession>
<dbReference type="InterPro" id="IPR021735">
    <property type="entry name" value="DUF3306"/>
</dbReference>